<dbReference type="OrthoDB" id="3168162at2759"/>
<name>A0A7R8YYH3_HERIL</name>
<reference evidence="16 17" key="1">
    <citation type="submission" date="2020-11" db="EMBL/GenBank/DDBJ databases">
        <authorList>
            <person name="Wallbank WR R."/>
            <person name="Pardo Diaz C."/>
            <person name="Kozak K."/>
            <person name="Martin S."/>
            <person name="Jiggins C."/>
            <person name="Moest M."/>
            <person name="Warren A I."/>
            <person name="Generalovic N T."/>
            <person name="Byers J.R.P. K."/>
            <person name="Montejo-Kovacevich G."/>
            <person name="Yen C E."/>
        </authorList>
    </citation>
    <scope>NUCLEOTIDE SEQUENCE [LARGE SCALE GENOMIC DNA]</scope>
</reference>
<dbReference type="InterPro" id="IPR015422">
    <property type="entry name" value="PyrdxlP-dep_Trfase_small"/>
</dbReference>
<evidence type="ECO:0000256" key="8">
    <source>
        <dbReference type="ARBA" id="ARBA00022919"/>
    </source>
</evidence>
<dbReference type="InParanoid" id="A0A7R8YYH3"/>
<dbReference type="PANTHER" id="PTHR13693">
    <property type="entry name" value="CLASS II AMINOTRANSFERASE/8-AMINO-7-OXONONANOATE SYNTHASE"/>
    <property type="match status" value="1"/>
</dbReference>
<evidence type="ECO:0000256" key="3">
    <source>
        <dbReference type="ARBA" id="ARBA00004991"/>
    </source>
</evidence>
<dbReference type="FunCoup" id="A0A7R8YYH3">
    <property type="interactions" value="2216"/>
</dbReference>
<comment type="pathway">
    <text evidence="2">Lipid metabolism; sphingolipid metabolism.</text>
</comment>
<evidence type="ECO:0000256" key="13">
    <source>
        <dbReference type="ARBA" id="ARBA00042649"/>
    </source>
</evidence>
<keyword evidence="14" id="KW-0812">Transmembrane</keyword>
<evidence type="ECO:0000256" key="12">
    <source>
        <dbReference type="ARBA" id="ARBA00041765"/>
    </source>
</evidence>
<dbReference type="InterPro" id="IPR015424">
    <property type="entry name" value="PyrdxlP-dep_Trfase"/>
</dbReference>
<dbReference type="GO" id="GO:0005783">
    <property type="term" value="C:endoplasmic reticulum"/>
    <property type="evidence" value="ECO:0007669"/>
    <property type="project" value="TreeGrafter"/>
</dbReference>
<dbReference type="GO" id="GO:0030170">
    <property type="term" value="F:pyridoxal phosphate binding"/>
    <property type="evidence" value="ECO:0007669"/>
    <property type="project" value="InterPro"/>
</dbReference>
<evidence type="ECO:0000256" key="6">
    <source>
        <dbReference type="ARBA" id="ARBA00022679"/>
    </source>
</evidence>
<evidence type="ECO:0000256" key="9">
    <source>
        <dbReference type="ARBA" id="ARBA00023098"/>
    </source>
</evidence>
<keyword evidence="10" id="KW-0012">Acyltransferase</keyword>
<dbReference type="Proteomes" id="UP000594454">
    <property type="component" value="Chromosome 4"/>
</dbReference>
<keyword evidence="14" id="KW-1133">Transmembrane helix</keyword>
<evidence type="ECO:0000256" key="4">
    <source>
        <dbReference type="ARBA" id="ARBA00008392"/>
    </source>
</evidence>
<evidence type="ECO:0000256" key="10">
    <source>
        <dbReference type="ARBA" id="ARBA00023315"/>
    </source>
</evidence>
<protein>
    <recommendedName>
        <fullName evidence="11">Serine palmitoyltransferase 1</fullName>
        <ecNumber evidence="5">2.3.1.50</ecNumber>
    </recommendedName>
    <alternativeName>
        <fullName evidence="12">Long chain base biosynthesis protein 1</fullName>
    </alternativeName>
    <alternativeName>
        <fullName evidence="13">Serine-palmitoyl-CoA transferase 1</fullName>
    </alternativeName>
</protein>
<evidence type="ECO:0000256" key="1">
    <source>
        <dbReference type="ARBA" id="ARBA00001933"/>
    </source>
</evidence>
<keyword evidence="8" id="KW-0746">Sphingolipid metabolism</keyword>
<sequence length="468" mass="52990">MVAVPYLFNEVYDIFRKAPFYTVVLEVLLLISVVWVIFYNNKNKRKRYTPEQEEEIIAKWQPEPLVGDTPADHPALFPRIVEGRVGKRINVDGHDCLNLATHDYLGLLEDEGIRKAAITSLRKYGVGSCGPRGFYGTLDVHLELEERLAKFMEMEEAVVYSYGFSTIASAIPAYSKRVDIIFADEKVNFAIQKGLDASRSTIYYYKHNDMKDLERLLIEQQKRDEKNPKKAAKTRRFLVAEGIYMNTGEICPLPELVELRKKYKLRLFLDETISFGTLGENGRGLTEHFNVDRIEVDLIIGGLENSVASIGGFCVGSSFIVEHQRLSGLGYCFSASSPPLLTQAAICALDRFENEPKMFAQLQESTTKLHNKLGSLTHMSLGGNKISPVKHLYIKESRDVDTERALLKEIVGKCIEKGLAVIDAQYLEHIEKHCPRPSLRITANRLLEDKDIDFAFQTLEKVSSDILS</sequence>
<dbReference type="Pfam" id="PF00155">
    <property type="entry name" value="Aminotran_1_2"/>
    <property type="match status" value="1"/>
</dbReference>
<dbReference type="FunFam" id="3.40.640.10:FF:000049">
    <property type="entry name" value="serine palmitoyltransferase 1 isoform X1"/>
    <property type="match status" value="1"/>
</dbReference>
<accession>A0A7R8YYH3</accession>
<evidence type="ECO:0000256" key="5">
    <source>
        <dbReference type="ARBA" id="ARBA00013220"/>
    </source>
</evidence>
<dbReference type="OMA" id="LTKYGCG"/>
<evidence type="ECO:0000313" key="17">
    <source>
        <dbReference type="Proteomes" id="UP000594454"/>
    </source>
</evidence>
<dbReference type="InterPro" id="IPR015421">
    <property type="entry name" value="PyrdxlP-dep_Trfase_major"/>
</dbReference>
<keyword evidence="7" id="KW-0663">Pyridoxal phosphate</keyword>
<comment type="pathway">
    <text evidence="3">Sphingolipid metabolism.</text>
</comment>
<dbReference type="GO" id="GO:0016020">
    <property type="term" value="C:membrane"/>
    <property type="evidence" value="ECO:0007669"/>
    <property type="project" value="GOC"/>
</dbReference>
<dbReference type="GO" id="GO:0046513">
    <property type="term" value="P:ceramide biosynthetic process"/>
    <property type="evidence" value="ECO:0007669"/>
    <property type="project" value="TreeGrafter"/>
</dbReference>
<dbReference type="EMBL" id="LR899012">
    <property type="protein sequence ID" value="CAD7088967.1"/>
    <property type="molecule type" value="Genomic_DNA"/>
</dbReference>
<evidence type="ECO:0000313" key="16">
    <source>
        <dbReference type="EMBL" id="CAD7088967.1"/>
    </source>
</evidence>
<keyword evidence="17" id="KW-1185">Reference proteome</keyword>
<feature type="domain" description="Aminotransferase class I/classII large" evidence="15">
    <location>
        <begin position="95"/>
        <end position="443"/>
    </location>
</feature>
<evidence type="ECO:0000256" key="11">
    <source>
        <dbReference type="ARBA" id="ARBA00041066"/>
    </source>
</evidence>
<dbReference type="EC" id="2.3.1.50" evidence="5"/>
<comment type="cofactor">
    <cofactor evidence="1">
        <name>pyridoxal 5'-phosphate</name>
        <dbReference type="ChEBI" id="CHEBI:597326"/>
    </cofactor>
</comment>
<dbReference type="PANTHER" id="PTHR13693:SF2">
    <property type="entry name" value="SERINE PALMITOYLTRANSFERASE 1"/>
    <property type="match status" value="1"/>
</dbReference>
<dbReference type="Gene3D" id="3.40.640.10">
    <property type="entry name" value="Type I PLP-dependent aspartate aminotransferase-like (Major domain)"/>
    <property type="match status" value="1"/>
</dbReference>
<keyword evidence="6" id="KW-0808">Transferase</keyword>
<dbReference type="InterPro" id="IPR050087">
    <property type="entry name" value="AON_synthase_class-II"/>
</dbReference>
<dbReference type="GO" id="GO:0004758">
    <property type="term" value="F:serine C-palmitoyltransferase activity"/>
    <property type="evidence" value="ECO:0007669"/>
    <property type="project" value="UniProtKB-EC"/>
</dbReference>
<evidence type="ECO:0000256" key="7">
    <source>
        <dbReference type="ARBA" id="ARBA00022898"/>
    </source>
</evidence>
<evidence type="ECO:0000256" key="14">
    <source>
        <dbReference type="SAM" id="Phobius"/>
    </source>
</evidence>
<evidence type="ECO:0000259" key="15">
    <source>
        <dbReference type="Pfam" id="PF00155"/>
    </source>
</evidence>
<keyword evidence="9" id="KW-0443">Lipid metabolism</keyword>
<keyword evidence="14" id="KW-0472">Membrane</keyword>
<gene>
    <name evidence="16" type="ORF">HERILL_LOCUS11551</name>
</gene>
<dbReference type="AlphaFoldDB" id="A0A7R8YYH3"/>
<evidence type="ECO:0000256" key="2">
    <source>
        <dbReference type="ARBA" id="ARBA00004760"/>
    </source>
</evidence>
<dbReference type="GO" id="GO:0046512">
    <property type="term" value="P:sphingosine biosynthetic process"/>
    <property type="evidence" value="ECO:0007669"/>
    <property type="project" value="TreeGrafter"/>
</dbReference>
<dbReference type="Gene3D" id="3.90.1150.10">
    <property type="entry name" value="Aspartate Aminotransferase, domain 1"/>
    <property type="match status" value="1"/>
</dbReference>
<organism evidence="16 17">
    <name type="scientific">Hermetia illucens</name>
    <name type="common">Black soldier fly</name>
    <dbReference type="NCBI Taxonomy" id="343691"/>
    <lineage>
        <taxon>Eukaryota</taxon>
        <taxon>Metazoa</taxon>
        <taxon>Ecdysozoa</taxon>
        <taxon>Arthropoda</taxon>
        <taxon>Hexapoda</taxon>
        <taxon>Insecta</taxon>
        <taxon>Pterygota</taxon>
        <taxon>Neoptera</taxon>
        <taxon>Endopterygota</taxon>
        <taxon>Diptera</taxon>
        <taxon>Brachycera</taxon>
        <taxon>Stratiomyomorpha</taxon>
        <taxon>Stratiomyidae</taxon>
        <taxon>Hermetiinae</taxon>
        <taxon>Hermetia</taxon>
    </lineage>
</organism>
<comment type="similarity">
    <text evidence="4">Belongs to the class-II pyridoxal-phosphate-dependent aminotransferase family.</text>
</comment>
<proteinExistence type="inferred from homology"/>
<dbReference type="SUPFAM" id="SSF53383">
    <property type="entry name" value="PLP-dependent transferases"/>
    <property type="match status" value="1"/>
</dbReference>
<dbReference type="InterPro" id="IPR004839">
    <property type="entry name" value="Aminotransferase_I/II_large"/>
</dbReference>
<feature type="transmembrane region" description="Helical" evidence="14">
    <location>
        <begin position="20"/>
        <end position="39"/>
    </location>
</feature>